<dbReference type="InterPro" id="IPR025906">
    <property type="entry name" value="YjfB_motility"/>
</dbReference>
<reference evidence="2" key="1">
    <citation type="submission" date="2016-10" db="EMBL/GenBank/DDBJ databases">
        <authorList>
            <person name="Varghese N."/>
            <person name="Submissions S."/>
        </authorList>
    </citation>
    <scope>NUCLEOTIDE SEQUENCE [LARGE SCALE GENOMIC DNA]</scope>
    <source>
        <strain evidence="2">OK042</strain>
    </source>
</reference>
<accession>A0A1I4CJ86</accession>
<sequence length="63" mass="6561">MDINSLMSAQLGQLQQTVGISIMKMSQASQTAGAAVMLDDFTKAQATAQASHPSLGKHLDVSV</sequence>
<dbReference type="Proteomes" id="UP000198915">
    <property type="component" value="Unassembled WGS sequence"/>
</dbReference>
<protein>
    <submittedName>
        <fullName evidence="1">Putative motility protein</fullName>
    </submittedName>
</protein>
<organism evidence="1 2">
    <name type="scientific">Brevibacillus centrosporus</name>
    <dbReference type="NCBI Taxonomy" id="54910"/>
    <lineage>
        <taxon>Bacteria</taxon>
        <taxon>Bacillati</taxon>
        <taxon>Bacillota</taxon>
        <taxon>Bacilli</taxon>
        <taxon>Bacillales</taxon>
        <taxon>Paenibacillaceae</taxon>
        <taxon>Brevibacillus</taxon>
    </lineage>
</organism>
<dbReference type="STRING" id="1884381.SAMN05518846_12053"/>
<name>A0A1I4CJ86_9BACL</name>
<keyword evidence="2" id="KW-1185">Reference proteome</keyword>
<gene>
    <name evidence="1" type="ORF">SAMN05518846_12053</name>
</gene>
<evidence type="ECO:0000313" key="2">
    <source>
        <dbReference type="Proteomes" id="UP000198915"/>
    </source>
</evidence>
<dbReference type="EMBL" id="FORT01000020">
    <property type="protein sequence ID" value="SFK80011.1"/>
    <property type="molecule type" value="Genomic_DNA"/>
</dbReference>
<dbReference type="RefSeq" id="WP_092275516.1">
    <property type="nucleotide sequence ID" value="NZ_FORT01000020.1"/>
</dbReference>
<dbReference type="AlphaFoldDB" id="A0A1I4CJ86"/>
<proteinExistence type="predicted"/>
<dbReference type="Pfam" id="PF14070">
    <property type="entry name" value="YjfB_motility"/>
    <property type="match status" value="1"/>
</dbReference>
<evidence type="ECO:0000313" key="1">
    <source>
        <dbReference type="EMBL" id="SFK80011.1"/>
    </source>
</evidence>